<reference evidence="2 3" key="1">
    <citation type="submission" date="2023-04" db="EMBL/GenBank/DDBJ databases">
        <title>Antarctic isolates genomes.</title>
        <authorList>
            <person name="Dimov S.G."/>
        </authorList>
    </citation>
    <scope>NUCLEOTIDE SEQUENCE [LARGE SCALE GENOMIC DNA]</scope>
    <source>
        <strain evidence="2 3">AL19</strain>
    </source>
</reference>
<sequence>MESERLEMRPFSEADFSFYKTLVQNERVMRYINGGTALEEAEARSWFERQFGRYEDDRQTGFLLLEKKETREPVGFAGLILQEVDGVEELEVGYWLTPIHWKVGYGREAANRLMREAFERGHDRLISIIHPENKSSQNVARANGLQWEKDTVFNGIPVVIYSCRLSRLFRG</sequence>
<dbReference type="RefSeq" id="WP_014969557.1">
    <property type="nucleotide sequence ID" value="NZ_JANJYY010000095.1"/>
</dbReference>
<comment type="caution">
    <text evidence="2">The sequence shown here is derived from an EMBL/GenBank/DDBJ whole genome shotgun (WGS) entry which is preliminary data.</text>
</comment>
<dbReference type="InterPro" id="IPR016181">
    <property type="entry name" value="Acyl_CoA_acyltransferase"/>
</dbReference>
<dbReference type="InterPro" id="IPR000182">
    <property type="entry name" value="GNAT_dom"/>
</dbReference>
<dbReference type="PROSITE" id="PS51186">
    <property type="entry name" value="GNAT"/>
    <property type="match status" value="1"/>
</dbReference>
<organism evidence="2 3">
    <name type="scientific">Exiguobacterium antarcticum</name>
    <dbReference type="NCBI Taxonomy" id="132920"/>
    <lineage>
        <taxon>Bacteria</taxon>
        <taxon>Bacillati</taxon>
        <taxon>Bacillota</taxon>
        <taxon>Bacilli</taxon>
        <taxon>Bacillales</taxon>
        <taxon>Bacillales Family XII. Incertae Sedis</taxon>
        <taxon>Exiguobacterium</taxon>
    </lineage>
</organism>
<evidence type="ECO:0000259" key="1">
    <source>
        <dbReference type="PROSITE" id="PS51186"/>
    </source>
</evidence>
<keyword evidence="3" id="KW-1185">Reference proteome</keyword>
<dbReference type="PANTHER" id="PTHR43792">
    <property type="entry name" value="GNAT FAMILY, PUTATIVE (AFU_ORTHOLOGUE AFUA_3G00765)-RELATED-RELATED"/>
    <property type="match status" value="1"/>
</dbReference>
<name>A0ABT6R4W4_9BACL</name>
<feature type="domain" description="N-acetyltransferase" evidence="1">
    <location>
        <begin position="6"/>
        <end position="166"/>
    </location>
</feature>
<dbReference type="Pfam" id="PF13302">
    <property type="entry name" value="Acetyltransf_3"/>
    <property type="match status" value="1"/>
</dbReference>
<dbReference type="EMBL" id="JASBQV010000026">
    <property type="protein sequence ID" value="MDI3236003.1"/>
    <property type="molecule type" value="Genomic_DNA"/>
</dbReference>
<dbReference type="InterPro" id="IPR051531">
    <property type="entry name" value="N-acetyltransferase"/>
</dbReference>
<dbReference type="PANTHER" id="PTHR43792:SF1">
    <property type="entry name" value="N-ACETYLTRANSFERASE DOMAIN-CONTAINING PROTEIN"/>
    <property type="match status" value="1"/>
</dbReference>
<proteinExistence type="predicted"/>
<evidence type="ECO:0000313" key="2">
    <source>
        <dbReference type="EMBL" id="MDI3236003.1"/>
    </source>
</evidence>
<protein>
    <submittedName>
        <fullName evidence="2">GNAT family N-acetyltransferase</fullName>
    </submittedName>
</protein>
<dbReference type="Proteomes" id="UP001243286">
    <property type="component" value="Unassembled WGS sequence"/>
</dbReference>
<dbReference type="Gene3D" id="3.40.630.30">
    <property type="match status" value="1"/>
</dbReference>
<dbReference type="SUPFAM" id="SSF55729">
    <property type="entry name" value="Acyl-CoA N-acyltransferases (Nat)"/>
    <property type="match status" value="1"/>
</dbReference>
<gene>
    <name evidence="2" type="ORF">QK289_13380</name>
</gene>
<evidence type="ECO:0000313" key="3">
    <source>
        <dbReference type="Proteomes" id="UP001243286"/>
    </source>
</evidence>
<accession>A0ABT6R4W4</accession>